<evidence type="ECO:0000256" key="2">
    <source>
        <dbReference type="PROSITE-ProRule" id="PRU00302"/>
    </source>
</evidence>
<dbReference type="PROSITE" id="PS50923">
    <property type="entry name" value="SUSHI"/>
    <property type="match status" value="1"/>
</dbReference>
<dbReference type="Pfam" id="PF00084">
    <property type="entry name" value="Sushi"/>
    <property type="match status" value="1"/>
</dbReference>
<accession>A0ABD1KUH9</accession>
<keyword evidence="4" id="KW-0472">Membrane</keyword>
<evidence type="ECO:0000256" key="3">
    <source>
        <dbReference type="SAM" id="MobiDB-lite"/>
    </source>
</evidence>
<gene>
    <name evidence="7" type="ORF">ACEWY4_001769</name>
</gene>
<keyword evidence="4" id="KW-1133">Transmembrane helix</keyword>
<feature type="region of interest" description="Disordered" evidence="3">
    <location>
        <begin position="179"/>
        <end position="201"/>
    </location>
</feature>
<dbReference type="InterPro" id="IPR035976">
    <property type="entry name" value="Sushi/SCR/CCP_sf"/>
</dbReference>
<feature type="domain" description="Sushi" evidence="6">
    <location>
        <begin position="25"/>
        <end position="89"/>
    </location>
</feature>
<dbReference type="EMBL" id="JBHFQA010000002">
    <property type="protein sequence ID" value="KAL2102601.1"/>
    <property type="molecule type" value="Genomic_DNA"/>
</dbReference>
<dbReference type="Gene3D" id="2.20.28.230">
    <property type="match status" value="1"/>
</dbReference>
<dbReference type="CDD" id="cd00033">
    <property type="entry name" value="CCP"/>
    <property type="match status" value="1"/>
</dbReference>
<evidence type="ECO:0000313" key="8">
    <source>
        <dbReference type="Proteomes" id="UP001591681"/>
    </source>
</evidence>
<evidence type="ECO:0000256" key="4">
    <source>
        <dbReference type="SAM" id="Phobius"/>
    </source>
</evidence>
<feature type="disulfide bond" evidence="2">
    <location>
        <begin position="27"/>
        <end position="70"/>
    </location>
</feature>
<sequence>MILKSLLLLLIVHKLSVTKAEDKSGGCGPPPLVNHTVPIEGQSFPEKKSLRYSCEPGFLRKAGTSSLIRCIKAGEQYVWQIPLQLICIPDPRLPAVSKRQERTPNPIKASTKSPLAIIENTTTTTTATVHSSATPKPQQFNSEQAVVSGSVVGVALCALMLGVLFFLYTKEMLPCWQRRRSPRDEQESVPMATPQPNSGTA</sequence>
<dbReference type="PANTHER" id="PTHR15060:SF0">
    <property type="entry name" value="INTERLEUKIN-15 RECEPTOR SUBUNIT ALPHA"/>
    <property type="match status" value="1"/>
</dbReference>
<keyword evidence="8" id="KW-1185">Reference proteome</keyword>
<dbReference type="InterPro" id="IPR042372">
    <property type="entry name" value="IL15RA"/>
</dbReference>
<protein>
    <recommendedName>
        <fullName evidence="6">Sushi domain-containing protein</fullName>
    </recommendedName>
</protein>
<evidence type="ECO:0000259" key="6">
    <source>
        <dbReference type="PROSITE" id="PS50923"/>
    </source>
</evidence>
<reference evidence="7 8" key="1">
    <citation type="submission" date="2024-09" db="EMBL/GenBank/DDBJ databases">
        <title>A chromosome-level genome assembly of Gray's grenadier anchovy, Coilia grayii.</title>
        <authorList>
            <person name="Fu Z."/>
        </authorList>
    </citation>
    <scope>NUCLEOTIDE SEQUENCE [LARGE SCALE GENOMIC DNA]</scope>
    <source>
        <strain evidence="7">G4</strain>
        <tissue evidence="7">Muscle</tissue>
    </source>
</reference>
<evidence type="ECO:0000256" key="5">
    <source>
        <dbReference type="SAM" id="SignalP"/>
    </source>
</evidence>
<evidence type="ECO:0000313" key="7">
    <source>
        <dbReference type="EMBL" id="KAL2102601.1"/>
    </source>
</evidence>
<feature type="signal peptide" evidence="5">
    <location>
        <begin position="1"/>
        <end position="20"/>
    </location>
</feature>
<comment type="caution">
    <text evidence="7">The sequence shown here is derived from an EMBL/GenBank/DDBJ whole genome shotgun (WGS) entry which is preliminary data.</text>
</comment>
<name>A0ABD1KUH9_9TELE</name>
<keyword evidence="4" id="KW-0812">Transmembrane</keyword>
<dbReference type="PANTHER" id="PTHR15060">
    <property type="entry name" value="INTERLEUKIN-15 RECEPTOR SUBUNIT ALPHA"/>
    <property type="match status" value="1"/>
</dbReference>
<evidence type="ECO:0000256" key="1">
    <source>
        <dbReference type="ARBA" id="ARBA00023157"/>
    </source>
</evidence>
<keyword evidence="5" id="KW-0732">Signal</keyword>
<dbReference type="SUPFAM" id="SSF57535">
    <property type="entry name" value="Complement control module/SCR domain"/>
    <property type="match status" value="1"/>
</dbReference>
<keyword evidence="2" id="KW-0768">Sushi</keyword>
<dbReference type="AlphaFoldDB" id="A0ABD1KUH9"/>
<keyword evidence="1 2" id="KW-1015">Disulfide bond</keyword>
<dbReference type="Proteomes" id="UP001591681">
    <property type="component" value="Unassembled WGS sequence"/>
</dbReference>
<organism evidence="7 8">
    <name type="scientific">Coilia grayii</name>
    <name type="common">Gray's grenadier anchovy</name>
    <dbReference type="NCBI Taxonomy" id="363190"/>
    <lineage>
        <taxon>Eukaryota</taxon>
        <taxon>Metazoa</taxon>
        <taxon>Chordata</taxon>
        <taxon>Craniata</taxon>
        <taxon>Vertebrata</taxon>
        <taxon>Euteleostomi</taxon>
        <taxon>Actinopterygii</taxon>
        <taxon>Neopterygii</taxon>
        <taxon>Teleostei</taxon>
        <taxon>Clupei</taxon>
        <taxon>Clupeiformes</taxon>
        <taxon>Clupeoidei</taxon>
        <taxon>Engraulidae</taxon>
        <taxon>Coilinae</taxon>
        <taxon>Coilia</taxon>
    </lineage>
</organism>
<feature type="chain" id="PRO_5044867249" description="Sushi domain-containing protein" evidence="5">
    <location>
        <begin position="21"/>
        <end position="201"/>
    </location>
</feature>
<proteinExistence type="predicted"/>
<dbReference type="InterPro" id="IPR000436">
    <property type="entry name" value="Sushi_SCR_CCP_dom"/>
</dbReference>
<comment type="caution">
    <text evidence="2">Lacks conserved residue(s) required for the propagation of feature annotation.</text>
</comment>
<feature type="transmembrane region" description="Helical" evidence="4">
    <location>
        <begin position="145"/>
        <end position="169"/>
    </location>
</feature>